<proteinExistence type="inferred from homology"/>
<dbReference type="SUPFAM" id="SSF52540">
    <property type="entry name" value="P-loop containing nucleoside triphosphate hydrolases"/>
    <property type="match status" value="1"/>
</dbReference>
<feature type="domain" description="Lon proteolytic" evidence="6">
    <location>
        <begin position="458"/>
        <end position="631"/>
    </location>
</feature>
<evidence type="ECO:0000256" key="4">
    <source>
        <dbReference type="ARBA" id="ARBA00026070"/>
    </source>
</evidence>
<dbReference type="PROSITE" id="PS01046">
    <property type="entry name" value="LON_SER"/>
    <property type="match status" value="1"/>
</dbReference>
<dbReference type="InterPro" id="IPR027417">
    <property type="entry name" value="P-loop_NTPase"/>
</dbReference>
<dbReference type="GO" id="GO:0004176">
    <property type="term" value="F:ATP-dependent peptidase activity"/>
    <property type="evidence" value="ECO:0007669"/>
    <property type="project" value="UniProtKB-UniRule"/>
</dbReference>
<dbReference type="InterPro" id="IPR020568">
    <property type="entry name" value="Ribosomal_Su5_D2-typ_SF"/>
</dbReference>
<dbReference type="InterPro" id="IPR027065">
    <property type="entry name" value="Lon_Prtase"/>
</dbReference>
<evidence type="ECO:0000313" key="8">
    <source>
        <dbReference type="Proteomes" id="UP001194098"/>
    </source>
</evidence>
<keyword evidence="2 5" id="KW-0378">Hydrolase</keyword>
<dbReference type="RefSeq" id="WP_171779733.1">
    <property type="nucleotide sequence ID" value="NZ_JABAGV010000050.1"/>
</dbReference>
<evidence type="ECO:0000259" key="6">
    <source>
        <dbReference type="PROSITE" id="PS51786"/>
    </source>
</evidence>
<evidence type="ECO:0000256" key="3">
    <source>
        <dbReference type="ARBA" id="ARBA00022825"/>
    </source>
</evidence>
<dbReference type="PANTHER" id="PTHR10046">
    <property type="entry name" value="ATP DEPENDENT LON PROTEASE FAMILY MEMBER"/>
    <property type="match status" value="1"/>
</dbReference>
<comment type="caution">
    <text evidence="7">The sequence shown here is derived from an EMBL/GenBank/DDBJ whole genome shotgun (WGS) entry which is preliminary data.</text>
</comment>
<dbReference type="GO" id="GO:0005524">
    <property type="term" value="F:ATP binding"/>
    <property type="evidence" value="ECO:0007669"/>
    <property type="project" value="InterPro"/>
</dbReference>
<comment type="subunit">
    <text evidence="4">Homohexamer. Organized in a ring with a central cavity.</text>
</comment>
<dbReference type="GO" id="GO:0006508">
    <property type="term" value="P:proteolysis"/>
    <property type="evidence" value="ECO:0007669"/>
    <property type="project" value="UniProtKB-KW"/>
</dbReference>
<dbReference type="PROSITE" id="PS00676">
    <property type="entry name" value="SIGMA54_INTERACT_2"/>
    <property type="match status" value="1"/>
</dbReference>
<organism evidence="7 8">
    <name type="scientific">Clostridium beijerinckii</name>
    <name type="common">Clostridium MP</name>
    <dbReference type="NCBI Taxonomy" id="1520"/>
    <lineage>
        <taxon>Bacteria</taxon>
        <taxon>Bacillati</taxon>
        <taxon>Bacillota</taxon>
        <taxon>Clostridia</taxon>
        <taxon>Eubacteriales</taxon>
        <taxon>Clostridiaceae</taxon>
        <taxon>Clostridium</taxon>
    </lineage>
</organism>
<dbReference type="SMART" id="SM00382">
    <property type="entry name" value="AAA"/>
    <property type="match status" value="1"/>
</dbReference>
<reference evidence="7" key="1">
    <citation type="submission" date="2020-04" db="EMBL/GenBank/DDBJ databases">
        <authorList>
            <person name="Brown S."/>
        </authorList>
    </citation>
    <scope>NUCLEOTIDE SEQUENCE</scope>
    <source>
        <strain evidence="7">DJ015</strain>
    </source>
</reference>
<dbReference type="Gene3D" id="3.30.230.10">
    <property type="match status" value="1"/>
</dbReference>
<dbReference type="AlphaFoldDB" id="A0AAW3WBV8"/>
<evidence type="ECO:0000256" key="2">
    <source>
        <dbReference type="ARBA" id="ARBA00022801"/>
    </source>
</evidence>
<feature type="active site" evidence="5">
    <location>
        <position position="542"/>
    </location>
</feature>
<dbReference type="Proteomes" id="UP001194098">
    <property type="component" value="Unassembled WGS sequence"/>
</dbReference>
<feature type="active site" evidence="5">
    <location>
        <position position="585"/>
    </location>
</feature>
<name>A0AAW3WBV8_CLOBE</name>
<keyword evidence="1 5" id="KW-0645">Protease</keyword>
<reference evidence="7" key="2">
    <citation type="journal article" date="2022" name="Nat. Biotechnol.">
        <title>Carbon-negative production of acetone and isopropanol by gas fermentation at industrial pilot scale.</title>
        <authorList>
            <person name="Liew F.E."/>
            <person name="Nogle R."/>
            <person name="Abdalla T."/>
            <person name="Rasor B.J."/>
            <person name="Canter C."/>
            <person name="Jensen R.O."/>
            <person name="Wang L."/>
            <person name="Strutz J."/>
            <person name="Chirania P."/>
            <person name="De Tissera S."/>
            <person name="Mueller A.P."/>
            <person name="Ruan Z."/>
            <person name="Gao A."/>
            <person name="Tran L."/>
            <person name="Engle N.L."/>
            <person name="Bromley J.C."/>
            <person name="Daniell J."/>
            <person name="Conrado R."/>
            <person name="Tschaplinski T.J."/>
            <person name="Giannone R.J."/>
            <person name="Hettich R.L."/>
            <person name="Karim A.S."/>
            <person name="Simpson S.D."/>
            <person name="Brown S.D."/>
            <person name="Leang C."/>
            <person name="Jewett M.C."/>
            <person name="Kopke M."/>
        </authorList>
    </citation>
    <scope>NUCLEOTIDE SEQUENCE</scope>
    <source>
        <strain evidence="7">DJ015</strain>
    </source>
</reference>
<dbReference type="GO" id="GO:0030163">
    <property type="term" value="P:protein catabolic process"/>
    <property type="evidence" value="ECO:0007669"/>
    <property type="project" value="InterPro"/>
</dbReference>
<protein>
    <recommendedName>
        <fullName evidence="5">endopeptidase La</fullName>
        <ecNumber evidence="5">3.4.21.53</ecNumber>
    </recommendedName>
</protein>
<dbReference type="Gene3D" id="3.40.50.300">
    <property type="entry name" value="P-loop containing nucleotide triphosphate hydrolases"/>
    <property type="match status" value="2"/>
</dbReference>
<dbReference type="EC" id="3.4.21.53" evidence="5"/>
<dbReference type="InterPro" id="IPR003593">
    <property type="entry name" value="AAA+_ATPase"/>
</dbReference>
<dbReference type="EMBL" id="JABAGV010000050">
    <property type="protein sequence ID" value="MBC2476382.1"/>
    <property type="molecule type" value="Genomic_DNA"/>
</dbReference>
<dbReference type="InterPro" id="IPR014252">
    <property type="entry name" value="Spore_LonC"/>
</dbReference>
<dbReference type="InterPro" id="IPR014721">
    <property type="entry name" value="Ribsml_uS5_D2-typ_fold_subgr"/>
</dbReference>
<dbReference type="Pfam" id="PF01078">
    <property type="entry name" value="Mg_chelatase"/>
    <property type="match status" value="1"/>
</dbReference>
<dbReference type="CDD" id="cd00009">
    <property type="entry name" value="AAA"/>
    <property type="match status" value="1"/>
</dbReference>
<dbReference type="NCBIfam" id="TIGR02903">
    <property type="entry name" value="spore_lon_C"/>
    <property type="match status" value="1"/>
</dbReference>
<accession>A0AAW3WBV8</accession>
<evidence type="ECO:0000256" key="1">
    <source>
        <dbReference type="ARBA" id="ARBA00022670"/>
    </source>
</evidence>
<dbReference type="Pfam" id="PF05362">
    <property type="entry name" value="Lon_C"/>
    <property type="match status" value="1"/>
</dbReference>
<keyword evidence="3 5" id="KW-0720">Serine protease</keyword>
<comment type="catalytic activity">
    <reaction evidence="5">
        <text>Hydrolysis of proteins in presence of ATP.</text>
        <dbReference type="EC" id="3.4.21.53"/>
    </reaction>
</comment>
<dbReference type="GO" id="GO:0004252">
    <property type="term" value="F:serine-type endopeptidase activity"/>
    <property type="evidence" value="ECO:0007669"/>
    <property type="project" value="UniProtKB-UniRule"/>
</dbReference>
<gene>
    <name evidence="7" type="primary">lonC</name>
    <name evidence="7" type="ORF">HGI39_17060</name>
</gene>
<dbReference type="InterPro" id="IPR008269">
    <property type="entry name" value="Lon_proteolytic"/>
</dbReference>
<dbReference type="InterPro" id="IPR000523">
    <property type="entry name" value="Mg_chelatse_chII-like_cat_dom"/>
</dbReference>
<comment type="similarity">
    <text evidence="5">Belongs to the peptidase S16 family.</text>
</comment>
<sequence>MNSYDDASLLQDIISGTLSLESQIEALFSITKNVLDKGAFRARTVRFKLDKFIQSSNLCDKVFALNTILAEGKDLKVTPKEEELQKAINRTVRLISNELAKRYVQNKIESQVEQSIMEKQEKYIDEVRLSVINKQKGSENKKTISKLNNLIELDSRITSKNIMSFLRPTDFNQVVGQERAIRSLTSKLSSPYPQHIILYGPPGVGKTTAARLALDEVKKLSFTPFDDKSKFVEVDGTTLRWDPREITNPLLGSVHDPIYQGSKRDLAEVGIPEPKPGLVTQAHGGILFIDEIGELDSMLQNKLLKVLEDKRVEFSSSYYDPDDETIPKYIKYLFDNGAPADFVLIGATTKSPSEINPALRSRCTEVYFEPLSSKDVVFIVEDAAKKLKVNLEDGVAKKISNYTFEGRKAVNILTDTYGYALHRSKKFVDNLEIKLSDLDEVISVGRYTPYERLSNVDKSEVGHVYGLGVSGFLGSTIEIEATVFAAKKKGSGIVRFNDTAGSMAKDSVFNAASVIRSLTDKDIKDYDIHVNIVGGGKIDGPSAGAAITICIISSLLNKPIRQDMAITGEISLKGNVKPVGGIFEKIYGARRMGIKTVLIPSDNKNEIPLNTDDIHIRTVGSIKEIMDIALI</sequence>
<dbReference type="InterPro" id="IPR025943">
    <property type="entry name" value="Sigma_54_int_dom_ATP-bd_2"/>
</dbReference>
<dbReference type="PROSITE" id="PS51786">
    <property type="entry name" value="LON_PROTEOLYTIC"/>
    <property type="match status" value="1"/>
</dbReference>
<evidence type="ECO:0000256" key="5">
    <source>
        <dbReference type="PROSITE-ProRule" id="PRU01122"/>
    </source>
</evidence>
<dbReference type="PRINTS" id="PR00830">
    <property type="entry name" value="ENDOLAPTASE"/>
</dbReference>
<dbReference type="InterPro" id="IPR008268">
    <property type="entry name" value="Peptidase_S16_AS"/>
</dbReference>
<evidence type="ECO:0000313" key="7">
    <source>
        <dbReference type="EMBL" id="MBC2476382.1"/>
    </source>
</evidence>
<dbReference type="SUPFAM" id="SSF54211">
    <property type="entry name" value="Ribosomal protein S5 domain 2-like"/>
    <property type="match status" value="1"/>
</dbReference>